<feature type="region of interest" description="Disordered" evidence="3">
    <location>
        <begin position="188"/>
        <end position="293"/>
    </location>
</feature>
<feature type="compositionally biased region" description="Low complexity" evidence="3">
    <location>
        <begin position="216"/>
        <end position="242"/>
    </location>
</feature>
<dbReference type="InterPro" id="IPR012340">
    <property type="entry name" value="NA-bd_OB-fold"/>
</dbReference>
<dbReference type="PANTHER" id="PTHR10302">
    <property type="entry name" value="SINGLE-STRANDED DNA-BINDING PROTEIN"/>
    <property type="match status" value="1"/>
</dbReference>
<dbReference type="InterPro" id="IPR000424">
    <property type="entry name" value="Primosome_PriB/ssb"/>
</dbReference>
<dbReference type="GO" id="GO:0003697">
    <property type="term" value="F:single-stranded DNA binding"/>
    <property type="evidence" value="ECO:0007669"/>
    <property type="project" value="InterPro"/>
</dbReference>
<proteinExistence type="inferred from homology"/>
<dbReference type="STRING" id="70448.Q01FS1"/>
<evidence type="ECO:0000313" key="6">
    <source>
        <dbReference type="Proteomes" id="UP000009170"/>
    </source>
</evidence>
<dbReference type="InterPro" id="IPR011344">
    <property type="entry name" value="ssDNA-bd"/>
</dbReference>
<dbReference type="OMA" id="WWDNRER"/>
<dbReference type="CDD" id="cd04496">
    <property type="entry name" value="SSB_OBF"/>
    <property type="match status" value="1"/>
</dbReference>
<feature type="compositionally biased region" description="Gly residues" evidence="3">
    <location>
        <begin position="194"/>
        <end position="215"/>
    </location>
</feature>
<feature type="region of interest" description="Disordered" evidence="3">
    <location>
        <begin position="315"/>
        <end position="380"/>
    </location>
</feature>
<accession>Q01FS1</accession>
<reference evidence="4 6" key="1">
    <citation type="journal article" date="2006" name="Proc. Natl. Acad. Sci. U.S.A.">
        <title>Genome analysis of the smallest free-living eukaryote Ostreococcus tauri unveils many unique features.</title>
        <authorList>
            <person name="Derelle E."/>
            <person name="Ferraz C."/>
            <person name="Rombauts S."/>
            <person name="Rouze P."/>
            <person name="Worden A.Z."/>
            <person name="Robbens S."/>
            <person name="Partensky F."/>
            <person name="Degroeve S."/>
            <person name="Echeynie S."/>
            <person name="Cooke R."/>
            <person name="Saeys Y."/>
            <person name="Wuyts J."/>
            <person name="Jabbari K."/>
            <person name="Bowler C."/>
            <person name="Panaud O."/>
            <person name="Piegu B."/>
            <person name="Ball S.G."/>
            <person name="Ral J.-P."/>
            <person name="Bouget F.-Y."/>
            <person name="Piganeau G."/>
            <person name="De Baets B."/>
            <person name="Picard A."/>
            <person name="Delseny M."/>
            <person name="Demaille J."/>
            <person name="Van de Peer Y."/>
            <person name="Moreau H."/>
        </authorList>
    </citation>
    <scope>NUCLEOTIDE SEQUENCE [LARGE SCALE GENOMIC DNA]</scope>
    <source>
        <strain evidence="4 6">OTTH0595</strain>
    </source>
</reference>
<evidence type="ECO:0000313" key="4">
    <source>
        <dbReference type="EMBL" id="CAL50423.1"/>
    </source>
</evidence>
<evidence type="ECO:0000313" key="5">
    <source>
        <dbReference type="EMBL" id="OUS42465.1"/>
    </source>
</evidence>
<dbReference type="Pfam" id="PF00436">
    <property type="entry name" value="SSB"/>
    <property type="match status" value="1"/>
</dbReference>
<dbReference type="KEGG" id="ota:OT_ostta01g05200"/>
<dbReference type="NCBIfam" id="TIGR00621">
    <property type="entry name" value="ssb"/>
    <property type="match status" value="1"/>
</dbReference>
<feature type="compositionally biased region" description="Polar residues" evidence="3">
    <location>
        <begin position="343"/>
        <end position="352"/>
    </location>
</feature>
<accession>A0A1Y5I606</accession>
<dbReference type="RefSeq" id="XP_003074572.1">
    <property type="nucleotide sequence ID" value="XM_003074525.1"/>
</dbReference>
<evidence type="ECO:0000256" key="1">
    <source>
        <dbReference type="ARBA" id="ARBA00023125"/>
    </source>
</evidence>
<dbReference type="InParanoid" id="Q01FS1"/>
<dbReference type="HAMAP" id="MF_00984">
    <property type="entry name" value="SSB"/>
    <property type="match status" value="1"/>
</dbReference>
<protein>
    <submittedName>
        <fullName evidence="4">Primosome PriB/single-strand DNA-binding</fullName>
    </submittedName>
    <submittedName>
        <fullName evidence="5">Single-strand binding protein</fullName>
    </submittedName>
</protein>
<sequence>MTTAALRGRGTMTHATRVGRGRASASRRTLAAQAQFAQRGGSYTPAGPRSTRAKSFGEGGGQGTTAPPSTVTWSPELANSVTIIGNVGADPEIRHFPSGTCVANVRLAVSGGRKPEMTDGAVDEDKTNWFAVDIWGEEAMRMAEHVSKGKTICVQGTLKTDIWTDKDTGAPRSRVKIVAKNFSFVQSSKTQNGGQAGGYGGQAGGYGGQAGGYDGGLQQQRKQAPPPQQQHQQKQTPPQQQKGMPAGASPKEALWRSLAEDPDTWWDNRERKSQPGSNPRQPDFKHKESGEALWIESRDTPAWVLETLGGGAVAATQQWGAPEDGAYRGASNPGAYEPDYSQPYGQQEQIPQAQYAGGYQPLDYGYEPEEQQFNRDDPPF</sequence>
<dbReference type="AlphaFoldDB" id="Q01FS1"/>
<dbReference type="SUPFAM" id="SSF50249">
    <property type="entry name" value="Nucleic acid-binding proteins"/>
    <property type="match status" value="1"/>
</dbReference>
<evidence type="ECO:0000256" key="3">
    <source>
        <dbReference type="SAM" id="MobiDB-lite"/>
    </source>
</evidence>
<dbReference type="GO" id="GO:0042645">
    <property type="term" value="C:mitochondrial nucleoid"/>
    <property type="evidence" value="ECO:0007669"/>
    <property type="project" value="TreeGrafter"/>
</dbReference>
<dbReference type="PROSITE" id="PS50935">
    <property type="entry name" value="SSB"/>
    <property type="match status" value="1"/>
</dbReference>
<dbReference type="Gene3D" id="2.40.50.140">
    <property type="entry name" value="Nucleic acid-binding proteins"/>
    <property type="match status" value="1"/>
</dbReference>
<dbReference type="EMBL" id="CAID01000001">
    <property type="protein sequence ID" value="CAL50423.1"/>
    <property type="molecule type" value="Genomic_DNA"/>
</dbReference>
<feature type="region of interest" description="Disordered" evidence="3">
    <location>
        <begin position="1"/>
        <end position="71"/>
    </location>
</feature>
<dbReference type="Proteomes" id="UP000009170">
    <property type="component" value="Unassembled WGS sequence"/>
</dbReference>
<dbReference type="GeneID" id="9834636"/>
<evidence type="ECO:0000256" key="2">
    <source>
        <dbReference type="PROSITE-ProRule" id="PRU00252"/>
    </source>
</evidence>
<organism evidence="4 6">
    <name type="scientific">Ostreococcus tauri</name>
    <name type="common">Marine green alga</name>
    <dbReference type="NCBI Taxonomy" id="70448"/>
    <lineage>
        <taxon>Eukaryota</taxon>
        <taxon>Viridiplantae</taxon>
        <taxon>Chlorophyta</taxon>
        <taxon>Mamiellophyceae</taxon>
        <taxon>Mamiellales</taxon>
        <taxon>Bathycoccaceae</taxon>
        <taxon>Ostreococcus</taxon>
    </lineage>
</organism>
<name>Q01FS1_OSTTA</name>
<keyword evidence="1 2" id="KW-0238">DNA-binding</keyword>
<dbReference type="OrthoDB" id="1078367at2759"/>
<accession>A0A454XI34</accession>
<dbReference type="EMBL" id="KZ155838">
    <property type="protein sequence ID" value="OUS42465.1"/>
    <property type="molecule type" value="Genomic_DNA"/>
</dbReference>
<reference evidence="4" key="2">
    <citation type="journal article" date="2014" name="BMC Genomics">
        <title>An improved genome of the model marine alga Ostreococcus tauri unfolds by assessing Illumina de novo assemblies.</title>
        <authorList>
            <person name="Blanc-Mathieu R."/>
            <person name="Verhelst B."/>
            <person name="Derelle E."/>
            <person name="Rombauts S."/>
            <person name="Bouget F.Y."/>
            <person name="Carre I."/>
            <person name="Chateau A."/>
            <person name="Eyre-Walker A."/>
            <person name="Grimsley N."/>
            <person name="Moreau H."/>
            <person name="Piegu B."/>
            <person name="Rivals E."/>
            <person name="Schackwitz W."/>
            <person name="Van de Peer Y."/>
            <person name="Piganeau G."/>
        </authorList>
    </citation>
    <scope>NUCLEOTIDE SEQUENCE</scope>
    <source>
        <strain evidence="4">RCC4221</strain>
    </source>
</reference>
<dbReference type="GO" id="GO:0006264">
    <property type="term" value="P:mitochondrial DNA replication"/>
    <property type="evidence" value="ECO:0007669"/>
    <property type="project" value="TreeGrafter"/>
</dbReference>
<keyword evidence="6" id="KW-1185">Reference proteome</keyword>
<feature type="compositionally biased region" description="Low complexity" evidence="3">
    <location>
        <begin position="15"/>
        <end position="35"/>
    </location>
</feature>
<dbReference type="PANTHER" id="PTHR10302:SF0">
    <property type="entry name" value="SINGLE-STRANDED DNA-BINDING PROTEIN, MITOCHONDRIAL"/>
    <property type="match status" value="1"/>
</dbReference>
<gene>
    <name evidence="5" type="ORF">BE221DRAFT_62484</name>
    <name evidence="4" type="ORF">OT_ostta01g05200</name>
</gene>
<reference evidence="5" key="3">
    <citation type="submission" date="2017-04" db="EMBL/GenBank/DDBJ databases">
        <title>Population genomics of picophytoplankton unveils novel chromosome hypervariability.</title>
        <authorList>
            <consortium name="DOE Joint Genome Institute"/>
            <person name="Blanc-Mathieu R."/>
            <person name="Krasovec M."/>
            <person name="Hebrard M."/>
            <person name="Yau S."/>
            <person name="Desgranges E."/>
            <person name="Martin J."/>
            <person name="Schackwitz W."/>
            <person name="Kuo A."/>
            <person name="Salin G."/>
            <person name="Donnadieu C."/>
            <person name="Desdevises Y."/>
            <person name="Sanchez-Ferandin S."/>
            <person name="Moreau H."/>
            <person name="Rivals E."/>
            <person name="Grigoriev I.V."/>
            <person name="Grimsley N."/>
            <person name="Eyre-Walker A."/>
            <person name="Piganeau G."/>
        </authorList>
    </citation>
    <scope>NUCLEOTIDE SEQUENCE [LARGE SCALE GENOMIC DNA]</scope>
    <source>
        <strain evidence="5">RCC 1115</strain>
    </source>
</reference>
<dbReference type="Proteomes" id="UP000195557">
    <property type="component" value="Unassembled WGS sequence"/>
</dbReference>